<keyword evidence="1" id="KW-1133">Transmembrane helix</keyword>
<evidence type="ECO:0000313" key="3">
    <source>
        <dbReference type="Proteomes" id="UP000290649"/>
    </source>
</evidence>
<feature type="transmembrane region" description="Helical" evidence="1">
    <location>
        <begin position="60"/>
        <end position="77"/>
    </location>
</feature>
<accession>A0A4Q0VNY8</accession>
<protein>
    <submittedName>
        <fullName evidence="2">Small-conductance mechanosensitive channel</fullName>
    </submittedName>
</protein>
<organism evidence="2 3">
    <name type="scientific">Anaerobacillus alkaliphilus</name>
    <dbReference type="NCBI Taxonomy" id="1548597"/>
    <lineage>
        <taxon>Bacteria</taxon>
        <taxon>Bacillati</taxon>
        <taxon>Bacillota</taxon>
        <taxon>Bacilli</taxon>
        <taxon>Bacillales</taxon>
        <taxon>Bacillaceae</taxon>
        <taxon>Anaerobacillus</taxon>
    </lineage>
</organism>
<feature type="transmembrane region" description="Helical" evidence="1">
    <location>
        <begin position="208"/>
        <end position="225"/>
    </location>
</feature>
<feature type="transmembrane region" description="Helical" evidence="1">
    <location>
        <begin position="160"/>
        <end position="178"/>
    </location>
</feature>
<sequence length="231" mass="24953">MEGVKKEDTTILPSSENMEFYYKRAHFWGRTSIWIVIILSLLLPLYLSFILGYHPGWKPIIAGYLAYAALMGLAWTMEPVMYYPTLGTSGTYLAFLTGNISNMCLPSAAAAQNSVGAEPGTKKGEIAATLGIGAASLVNIAILLPIIFLGSYLLSILPETIYKMFEFILPAIFGGIVGQFAIKKPLFGVVGIVTALSIHLLAPAALQNIFVSLLVTITLCVYLNSKLPQNG</sequence>
<evidence type="ECO:0000313" key="2">
    <source>
        <dbReference type="EMBL" id="RXI97819.1"/>
    </source>
</evidence>
<evidence type="ECO:0000256" key="1">
    <source>
        <dbReference type="SAM" id="Phobius"/>
    </source>
</evidence>
<dbReference type="OrthoDB" id="2052735at2"/>
<proteinExistence type="predicted"/>
<keyword evidence="1" id="KW-0812">Transmembrane</keyword>
<gene>
    <name evidence="2" type="ORF">DS745_15775</name>
</gene>
<comment type="caution">
    <text evidence="2">The sequence shown here is derived from an EMBL/GenBank/DDBJ whole genome shotgun (WGS) entry which is preliminary data.</text>
</comment>
<dbReference type="Proteomes" id="UP000290649">
    <property type="component" value="Unassembled WGS sequence"/>
</dbReference>
<feature type="transmembrane region" description="Helical" evidence="1">
    <location>
        <begin position="130"/>
        <end position="154"/>
    </location>
</feature>
<name>A0A4Q0VNY8_9BACI</name>
<dbReference type="AlphaFoldDB" id="A0A4Q0VNY8"/>
<dbReference type="EMBL" id="QOUX01000046">
    <property type="protein sequence ID" value="RXI97819.1"/>
    <property type="molecule type" value="Genomic_DNA"/>
</dbReference>
<dbReference type="RefSeq" id="WP_129079183.1">
    <property type="nucleotide sequence ID" value="NZ_QOUX01000046.1"/>
</dbReference>
<keyword evidence="1" id="KW-0472">Membrane</keyword>
<reference evidence="2 3" key="1">
    <citation type="journal article" date="2019" name="Int. J. Syst. Evol. Microbiol.">
        <title>Anaerobacillus alkaliphilus sp. nov., a novel alkaliphilic and moderately halophilic bacterium.</title>
        <authorList>
            <person name="Borsodi A.K."/>
            <person name="Aszalos J.M."/>
            <person name="Bihari P."/>
            <person name="Nagy I."/>
            <person name="Schumann P."/>
            <person name="Sproer C."/>
            <person name="Kovacs A.L."/>
            <person name="Boka K."/>
            <person name="Dobosy P."/>
            <person name="Ovari M."/>
            <person name="Szili-Kovacs T."/>
            <person name="Toth E."/>
        </authorList>
    </citation>
    <scope>NUCLEOTIDE SEQUENCE [LARGE SCALE GENOMIC DNA]</scope>
    <source>
        <strain evidence="2 3">B16-10</strain>
    </source>
</reference>
<keyword evidence="3" id="KW-1185">Reference proteome</keyword>
<feature type="transmembrane region" description="Helical" evidence="1">
    <location>
        <begin position="33"/>
        <end position="54"/>
    </location>
</feature>